<name>A0A2I0HPX5_PUNGR</name>
<dbReference type="AlphaFoldDB" id="A0A2I0HPX5"/>
<protein>
    <submittedName>
        <fullName evidence="1">Uncharacterized protein</fullName>
    </submittedName>
</protein>
<proteinExistence type="predicted"/>
<comment type="caution">
    <text evidence="1">The sequence shown here is derived from an EMBL/GenBank/DDBJ whole genome shotgun (WGS) entry which is preliminary data.</text>
</comment>
<dbReference type="Proteomes" id="UP000233551">
    <property type="component" value="Unassembled WGS sequence"/>
</dbReference>
<reference evidence="1 2" key="1">
    <citation type="submission" date="2017-11" db="EMBL/GenBank/DDBJ databases">
        <title>De-novo sequencing of pomegranate (Punica granatum L.) genome.</title>
        <authorList>
            <person name="Akparov Z."/>
            <person name="Amiraslanov A."/>
            <person name="Hajiyeva S."/>
            <person name="Abbasov M."/>
            <person name="Kaur K."/>
            <person name="Hamwieh A."/>
            <person name="Solovyev V."/>
            <person name="Salamov A."/>
            <person name="Braich B."/>
            <person name="Kosarev P."/>
            <person name="Mahmoud A."/>
            <person name="Hajiyev E."/>
            <person name="Babayeva S."/>
            <person name="Izzatullayeva V."/>
            <person name="Mammadov A."/>
            <person name="Mammadov A."/>
            <person name="Sharifova S."/>
            <person name="Ojaghi J."/>
            <person name="Eynullazada K."/>
            <person name="Bayramov B."/>
            <person name="Abdulazimova A."/>
            <person name="Shahmuradov I."/>
        </authorList>
    </citation>
    <scope>NUCLEOTIDE SEQUENCE [LARGE SCALE GENOMIC DNA]</scope>
    <source>
        <strain evidence="2">cv. AG2017</strain>
        <tissue evidence="1">Leaf</tissue>
    </source>
</reference>
<accession>A0A2I0HPX5</accession>
<organism evidence="1 2">
    <name type="scientific">Punica granatum</name>
    <name type="common">Pomegranate</name>
    <dbReference type="NCBI Taxonomy" id="22663"/>
    <lineage>
        <taxon>Eukaryota</taxon>
        <taxon>Viridiplantae</taxon>
        <taxon>Streptophyta</taxon>
        <taxon>Embryophyta</taxon>
        <taxon>Tracheophyta</taxon>
        <taxon>Spermatophyta</taxon>
        <taxon>Magnoliopsida</taxon>
        <taxon>eudicotyledons</taxon>
        <taxon>Gunneridae</taxon>
        <taxon>Pentapetalae</taxon>
        <taxon>rosids</taxon>
        <taxon>malvids</taxon>
        <taxon>Myrtales</taxon>
        <taxon>Lythraceae</taxon>
        <taxon>Punica</taxon>
    </lineage>
</organism>
<keyword evidence="2" id="KW-1185">Reference proteome</keyword>
<sequence>MAGNHDQSDNLSWDPLDLMEDLLLNDTEERCLELLKEIQRGNYLESSSSRPRKMTINRDHIAGHQRLLRDCFTEESVYYLETFRRRFRMQQHVFLRVVDSLSNLDPYIQ</sequence>
<evidence type="ECO:0000313" key="2">
    <source>
        <dbReference type="Proteomes" id="UP000233551"/>
    </source>
</evidence>
<gene>
    <name evidence="1" type="ORF">CRG98_046283</name>
</gene>
<evidence type="ECO:0000313" key="1">
    <source>
        <dbReference type="EMBL" id="PKI33326.1"/>
    </source>
</evidence>
<dbReference type="PANTHER" id="PTHR47150:SF6">
    <property type="entry name" value="OS01G0872900 PROTEIN"/>
    <property type="match status" value="1"/>
</dbReference>
<dbReference type="EMBL" id="PGOL01006721">
    <property type="protein sequence ID" value="PKI33326.1"/>
    <property type="molecule type" value="Genomic_DNA"/>
</dbReference>
<dbReference type="PANTHER" id="PTHR47150">
    <property type="entry name" value="OS12G0169200 PROTEIN"/>
    <property type="match status" value="1"/>
</dbReference>